<dbReference type="Proteomes" id="UP001500443">
    <property type="component" value="Unassembled WGS sequence"/>
</dbReference>
<gene>
    <name evidence="1" type="ORF">GCM10009802_03790</name>
</gene>
<reference evidence="2" key="1">
    <citation type="journal article" date="2019" name="Int. J. Syst. Evol. Microbiol.">
        <title>The Global Catalogue of Microorganisms (GCM) 10K type strain sequencing project: providing services to taxonomists for standard genome sequencing and annotation.</title>
        <authorList>
            <consortium name="The Broad Institute Genomics Platform"/>
            <consortium name="The Broad Institute Genome Sequencing Center for Infectious Disease"/>
            <person name="Wu L."/>
            <person name="Ma J."/>
        </authorList>
    </citation>
    <scope>NUCLEOTIDE SEQUENCE [LARGE SCALE GENOMIC DNA]</scope>
    <source>
        <strain evidence="2">JCM 15481</strain>
    </source>
</reference>
<sequence length="625" mass="67213">MANAALALAFRRRQALLVARMISRVVQAWRDLVDPARVDAAWPSLRALLEAEVRQTRLEAGRDARDAYLQARSDAGIPGTLILPDPPPLAETRLRGTLDVTGPVEFKRAVAAGKTSAQAVDAAAVRLAGSAQYLAAEGGRSVIRDAIDTDERATGWARVTDGDPCAWCAMLASRGPVYKSAGTAGRDQNARFEGDGEFKYHDHCVPAGTLVDGPAAEVGYRRHYEGEMVLVRTAAGHELRITPNHPVLTDAGWVPAGLLREGDRVLSSFHAQGSLLQVPDEEQVPARAEDVWGALSVFGLVRVPGTPEDFHGDGTHGEVDVVRADGLLRDEAGTQAAELVAELELALAGMAQGLLATPRPGDGLFQSYSTATGGGVGGLDLLTALLLAEPSHDELGDFARRSPLHASFIEHARDHAAGDAVLLGEREHGHPSLIGGRDLVDRDHHAVAAPGDPSLLQFPREHAAGHAGSDLHLLAGFAGEVETHRLVEPDGIGLGQRTRFDPPPLDFLAEGASAYAGLGRDLRERLAGRVELDRVVDLHRIEFSGHVYNFQTVEGWYRASNIIVSNCACQAWPAFTMNEPFIGIAEQLYDDWLTHTRGRGGRNAVNAFRRWWEAEGRAAYTSPRT</sequence>
<dbReference type="SUPFAM" id="SSF51294">
    <property type="entry name" value="Hedgehog/intein (Hint) domain"/>
    <property type="match status" value="1"/>
</dbReference>
<accession>A0ABP5IZ02</accession>
<dbReference type="NCBIfam" id="TIGR01445">
    <property type="entry name" value="intein_Nterm"/>
    <property type="match status" value="1"/>
</dbReference>
<dbReference type="Pfam" id="PF25310">
    <property type="entry name" value="VG15"/>
    <property type="match status" value="1"/>
</dbReference>
<dbReference type="PROSITE" id="PS50817">
    <property type="entry name" value="INTEIN_N_TER"/>
    <property type="match status" value="1"/>
</dbReference>
<name>A0ABP5IZ02_9ACTN</name>
<evidence type="ECO:0000313" key="2">
    <source>
        <dbReference type="Proteomes" id="UP001500443"/>
    </source>
</evidence>
<dbReference type="EMBL" id="BAAAPF010000003">
    <property type="protein sequence ID" value="GAA2108141.1"/>
    <property type="molecule type" value="Genomic_DNA"/>
</dbReference>
<dbReference type="RefSeq" id="WP_344287159.1">
    <property type="nucleotide sequence ID" value="NZ_BAAAPF010000003.1"/>
</dbReference>
<evidence type="ECO:0000313" key="1">
    <source>
        <dbReference type="EMBL" id="GAA2108141.1"/>
    </source>
</evidence>
<evidence type="ECO:0008006" key="3">
    <source>
        <dbReference type="Google" id="ProtNLM"/>
    </source>
</evidence>
<dbReference type="InterPro" id="IPR006141">
    <property type="entry name" value="Intein_N"/>
</dbReference>
<dbReference type="Gene3D" id="2.170.16.10">
    <property type="entry name" value="Hedgehog/Intein (Hint) domain"/>
    <property type="match status" value="1"/>
</dbReference>
<comment type="caution">
    <text evidence="1">The sequence shown here is derived from an EMBL/GenBank/DDBJ whole genome shotgun (WGS) entry which is preliminary data.</text>
</comment>
<proteinExistence type="predicted"/>
<protein>
    <recommendedName>
        <fullName evidence="3">Hint domain-containing protein</fullName>
    </recommendedName>
</protein>
<keyword evidence="2" id="KW-1185">Reference proteome</keyword>
<dbReference type="InterPro" id="IPR036844">
    <property type="entry name" value="Hint_dom_sf"/>
</dbReference>
<organism evidence="1 2">
    <name type="scientific">Streptomyces synnematoformans</name>
    <dbReference type="NCBI Taxonomy" id="415721"/>
    <lineage>
        <taxon>Bacteria</taxon>
        <taxon>Bacillati</taxon>
        <taxon>Actinomycetota</taxon>
        <taxon>Actinomycetes</taxon>
        <taxon>Kitasatosporales</taxon>
        <taxon>Streptomycetaceae</taxon>
        <taxon>Streptomyces</taxon>
    </lineage>
</organism>
<dbReference type="InterPro" id="IPR057369">
    <property type="entry name" value="VG15"/>
</dbReference>
<dbReference type="CDD" id="cd00081">
    <property type="entry name" value="Hint"/>
    <property type="match status" value="1"/>
</dbReference>